<protein>
    <recommendedName>
        <fullName evidence="3">Cytochrome</fullName>
    </recommendedName>
</protein>
<dbReference type="GO" id="GO:0005506">
    <property type="term" value="F:iron ion binding"/>
    <property type="evidence" value="ECO:0007669"/>
    <property type="project" value="InterPro"/>
</dbReference>
<dbReference type="InterPro" id="IPR036396">
    <property type="entry name" value="Cyt_P450_sf"/>
</dbReference>
<dbReference type="GO" id="GO:0016705">
    <property type="term" value="F:oxidoreductase activity, acting on paired donors, with incorporation or reduction of molecular oxygen"/>
    <property type="evidence" value="ECO:0007669"/>
    <property type="project" value="InterPro"/>
</dbReference>
<dbReference type="Proteomes" id="UP000192284">
    <property type="component" value="Unassembled WGS sequence"/>
</dbReference>
<dbReference type="Gene3D" id="1.10.630.10">
    <property type="entry name" value="Cytochrome P450"/>
    <property type="match status" value="1"/>
</dbReference>
<dbReference type="AlphaFoldDB" id="A0A1W9ZIK2"/>
<dbReference type="EMBL" id="MVHE01000049">
    <property type="protein sequence ID" value="ORA15628.1"/>
    <property type="molecule type" value="Genomic_DNA"/>
</dbReference>
<reference evidence="1 2" key="1">
    <citation type="submission" date="2017-02" db="EMBL/GenBank/DDBJ databases">
        <title>The new phylogeny of genus Mycobacterium.</title>
        <authorList>
            <person name="Tortoli E."/>
            <person name="Trovato A."/>
            <person name="Cirillo D.M."/>
        </authorList>
    </citation>
    <scope>NUCLEOTIDE SEQUENCE [LARGE SCALE GENOMIC DNA]</scope>
    <source>
        <strain evidence="1 2">DSM 45057</strain>
    </source>
</reference>
<comment type="caution">
    <text evidence="1">The sequence shown here is derived from an EMBL/GenBank/DDBJ whole genome shotgun (WGS) entry which is preliminary data.</text>
</comment>
<gene>
    <name evidence="1" type="ORF">BST12_21650</name>
</gene>
<dbReference type="GO" id="GO:0004497">
    <property type="term" value="F:monooxygenase activity"/>
    <property type="evidence" value="ECO:0007669"/>
    <property type="project" value="InterPro"/>
</dbReference>
<evidence type="ECO:0000313" key="2">
    <source>
        <dbReference type="Proteomes" id="UP000192284"/>
    </source>
</evidence>
<dbReference type="GO" id="GO:0020037">
    <property type="term" value="F:heme binding"/>
    <property type="evidence" value="ECO:0007669"/>
    <property type="project" value="InterPro"/>
</dbReference>
<accession>A0A1W9ZIK2</accession>
<evidence type="ECO:0008006" key="3">
    <source>
        <dbReference type="Google" id="ProtNLM"/>
    </source>
</evidence>
<proteinExistence type="predicted"/>
<evidence type="ECO:0000313" key="1">
    <source>
        <dbReference type="EMBL" id="ORA15628.1"/>
    </source>
</evidence>
<sequence length="116" mass="13409">MNAIQTDFSYDPFDAQVMANPLPYYRVLRDEYPLYYLPQWDTFALARFADIWRVLEVNDESSSCGHRCRVDHQNPCRRGESGRDMARLGFRMITLAAESPALRRGAADYLREATAP</sequence>
<organism evidence="1 2">
    <name type="scientific">Mycobacterium angelicum</name>
    <dbReference type="NCBI Taxonomy" id="470074"/>
    <lineage>
        <taxon>Bacteria</taxon>
        <taxon>Bacillati</taxon>
        <taxon>Actinomycetota</taxon>
        <taxon>Actinomycetes</taxon>
        <taxon>Mycobacteriales</taxon>
        <taxon>Mycobacteriaceae</taxon>
        <taxon>Mycobacterium</taxon>
    </lineage>
</organism>
<keyword evidence="2" id="KW-1185">Reference proteome</keyword>
<name>A0A1W9ZIK2_MYCAN</name>